<dbReference type="PATRIC" id="fig|2064.6.peg.2307"/>
<dbReference type="InterPro" id="IPR013107">
    <property type="entry name" value="Acyl-CoA_DH_C"/>
</dbReference>
<evidence type="ECO:0000259" key="4">
    <source>
        <dbReference type="Pfam" id="PF08028"/>
    </source>
</evidence>
<dbReference type="PANTHER" id="PTHR48083:SF19">
    <property type="entry name" value="FLAVIN-DEPENDENT MONOOXYGENASE, OXYGENASE SUBUNIT HSAA"/>
    <property type="match status" value="1"/>
</dbReference>
<comment type="similarity">
    <text evidence="2">Belongs to the HpaH/HsaA monooxygenase family.</text>
</comment>
<name>A0A0D0NCG8_KITGR</name>
<reference evidence="5 6" key="1">
    <citation type="submission" date="2015-02" db="EMBL/GenBank/DDBJ databases">
        <title>Draft genome sequence of Kitasatospora griseola MF730-N6, a bafilomycin, terpentecin and satosporin producer.</title>
        <authorList>
            <person name="Arens J.C."/>
            <person name="Haltli B."/>
            <person name="Kerr R.G."/>
        </authorList>
    </citation>
    <scope>NUCLEOTIDE SEQUENCE [LARGE SCALE GENOMIC DNA]</scope>
    <source>
        <strain evidence="5 6">MF730-N6</strain>
    </source>
</reference>
<evidence type="ECO:0008006" key="7">
    <source>
        <dbReference type="Google" id="ProtNLM"/>
    </source>
</evidence>
<feature type="domain" description="Acyl-CoA dehydrogenase/oxidase N-terminal" evidence="3">
    <location>
        <begin position="10"/>
        <end position="78"/>
    </location>
</feature>
<protein>
    <recommendedName>
        <fullName evidence="7">Hydrolase</fullName>
    </recommendedName>
</protein>
<sequence length="368" mass="38510">MLTDDRAARAALAAESAGRYAREADRSGALDPETVKALTAAGYPRHFVPARWGGAEGTFTELTAAMTRVGRACASAAWCGSMFAYSARFSAHLPLAGQEEAWGDSPDVLWVSGLVPSGRAEAVDGGFRLDGRWSYVSGALFADWALLAGPTPGPGAPPPRFFAVPRADFAVEESWDTVGMRATGSHTVVLSDVWVPEHRTVPLAEVVGGVNRTSDRPQHAVPLMSLGGLTCLAPVLGAAAGMVDAYTGLVAARRSAPGAGPTPLNDQVLARAAAEVDAATLLAERAALLLDQGRARPFAARNARDTAHAARVLVDTAHELVRTAGTAAQDAAHPLQRHWRDITVAATHAALRFDRIATAYTDAVLAAR</sequence>
<dbReference type="InterPro" id="IPR013786">
    <property type="entry name" value="AcylCoA_DH/ox_N"/>
</dbReference>
<dbReference type="InterPro" id="IPR050741">
    <property type="entry name" value="Acyl-CoA_dehydrogenase"/>
</dbReference>
<dbReference type="Gene3D" id="1.20.140.10">
    <property type="entry name" value="Butyryl-CoA Dehydrogenase, subunit A, domain 3"/>
    <property type="match status" value="1"/>
</dbReference>
<dbReference type="GO" id="GO:0033539">
    <property type="term" value="P:fatty acid beta-oxidation using acyl-CoA dehydrogenase"/>
    <property type="evidence" value="ECO:0007669"/>
    <property type="project" value="TreeGrafter"/>
</dbReference>
<dbReference type="InterPro" id="IPR009100">
    <property type="entry name" value="AcylCoA_DH/oxidase_NM_dom_sf"/>
</dbReference>
<keyword evidence="6" id="KW-1185">Reference proteome</keyword>
<evidence type="ECO:0000256" key="2">
    <source>
        <dbReference type="ARBA" id="ARBA00049661"/>
    </source>
</evidence>
<evidence type="ECO:0000313" key="6">
    <source>
        <dbReference type="Proteomes" id="UP000032066"/>
    </source>
</evidence>
<organism evidence="5 6">
    <name type="scientific">Kitasatospora griseola</name>
    <name type="common">Streptomyces griseolosporeus</name>
    <dbReference type="NCBI Taxonomy" id="2064"/>
    <lineage>
        <taxon>Bacteria</taxon>
        <taxon>Bacillati</taxon>
        <taxon>Actinomycetota</taxon>
        <taxon>Actinomycetes</taxon>
        <taxon>Kitasatosporales</taxon>
        <taxon>Streptomycetaceae</taxon>
        <taxon>Kitasatospora</taxon>
    </lineage>
</organism>
<keyword evidence="1" id="KW-0560">Oxidoreductase</keyword>
<proteinExistence type="inferred from homology"/>
<comment type="caution">
    <text evidence="5">The sequence shown here is derived from an EMBL/GenBank/DDBJ whole genome shotgun (WGS) entry which is preliminary data.</text>
</comment>
<dbReference type="Pfam" id="PF08028">
    <property type="entry name" value="Acyl-CoA_dh_2"/>
    <property type="match status" value="1"/>
</dbReference>
<dbReference type="PANTHER" id="PTHR48083">
    <property type="entry name" value="MEDIUM-CHAIN SPECIFIC ACYL-COA DEHYDROGENASE, MITOCHONDRIAL-RELATED"/>
    <property type="match status" value="1"/>
</dbReference>
<evidence type="ECO:0000313" key="5">
    <source>
        <dbReference type="EMBL" id="KIQ65925.1"/>
    </source>
</evidence>
<dbReference type="SUPFAM" id="SSF56645">
    <property type="entry name" value="Acyl-CoA dehydrogenase NM domain-like"/>
    <property type="match status" value="1"/>
</dbReference>
<dbReference type="Pfam" id="PF02771">
    <property type="entry name" value="Acyl-CoA_dh_N"/>
    <property type="match status" value="1"/>
</dbReference>
<dbReference type="Proteomes" id="UP000032066">
    <property type="component" value="Unassembled WGS sequence"/>
</dbReference>
<dbReference type="GO" id="GO:0003995">
    <property type="term" value="F:acyl-CoA dehydrogenase activity"/>
    <property type="evidence" value="ECO:0007669"/>
    <property type="project" value="TreeGrafter"/>
</dbReference>
<dbReference type="InterPro" id="IPR037069">
    <property type="entry name" value="AcylCoA_DH/ox_N_sf"/>
</dbReference>
<dbReference type="AlphaFoldDB" id="A0A0D0NCG8"/>
<feature type="domain" description="Acyl-CoA dehydrogenase C-terminal" evidence="4">
    <location>
        <begin position="232"/>
        <end position="352"/>
    </location>
</feature>
<dbReference type="Gene3D" id="1.10.540.10">
    <property type="entry name" value="Acyl-CoA dehydrogenase/oxidase, N-terminal domain"/>
    <property type="match status" value="1"/>
</dbReference>
<dbReference type="STRING" id="2064.TR51_10770"/>
<dbReference type="PIRSF" id="PIRSF016578">
    <property type="entry name" value="HsaA"/>
    <property type="match status" value="1"/>
</dbReference>
<dbReference type="InterPro" id="IPR046373">
    <property type="entry name" value="Acyl-CoA_Oxase/DH_mid-dom_sf"/>
</dbReference>
<evidence type="ECO:0000259" key="3">
    <source>
        <dbReference type="Pfam" id="PF02771"/>
    </source>
</evidence>
<dbReference type="InterPro" id="IPR036250">
    <property type="entry name" value="AcylCo_DH-like_C"/>
</dbReference>
<dbReference type="SUPFAM" id="SSF47203">
    <property type="entry name" value="Acyl-CoA dehydrogenase C-terminal domain-like"/>
    <property type="match status" value="1"/>
</dbReference>
<dbReference type="GO" id="GO:0016712">
    <property type="term" value="F:oxidoreductase activity, acting on paired donors, with incorporation or reduction of molecular oxygen, reduced flavin or flavoprotein as one donor, and incorporation of one atom of oxygen"/>
    <property type="evidence" value="ECO:0007669"/>
    <property type="project" value="TreeGrafter"/>
</dbReference>
<dbReference type="GO" id="GO:0050660">
    <property type="term" value="F:flavin adenine dinucleotide binding"/>
    <property type="evidence" value="ECO:0007669"/>
    <property type="project" value="InterPro"/>
</dbReference>
<dbReference type="GO" id="GO:0005737">
    <property type="term" value="C:cytoplasm"/>
    <property type="evidence" value="ECO:0007669"/>
    <property type="project" value="TreeGrafter"/>
</dbReference>
<accession>A0A0D0NCG8</accession>
<evidence type="ECO:0000256" key="1">
    <source>
        <dbReference type="ARBA" id="ARBA00023002"/>
    </source>
</evidence>
<gene>
    <name evidence="5" type="ORF">TR51_10770</name>
</gene>
<dbReference type="Gene3D" id="2.40.110.10">
    <property type="entry name" value="Butyryl-CoA Dehydrogenase, subunit A, domain 2"/>
    <property type="match status" value="1"/>
</dbReference>
<dbReference type="EMBL" id="JXZB01000002">
    <property type="protein sequence ID" value="KIQ65925.1"/>
    <property type="molecule type" value="Genomic_DNA"/>
</dbReference>